<dbReference type="Proteomes" id="UP000187181">
    <property type="component" value="Unassembled WGS sequence"/>
</dbReference>
<keyword evidence="3" id="KW-1185">Reference proteome</keyword>
<feature type="transmembrane region" description="Helical" evidence="1">
    <location>
        <begin position="39"/>
        <end position="64"/>
    </location>
</feature>
<keyword evidence="1" id="KW-0812">Transmembrane</keyword>
<proteinExistence type="predicted"/>
<evidence type="ECO:0000313" key="2">
    <source>
        <dbReference type="EMBL" id="SIT94710.1"/>
    </source>
</evidence>
<organism evidence="2 3">
    <name type="scientific">Pontibacter indicus</name>
    <dbReference type="NCBI Taxonomy" id="1317125"/>
    <lineage>
        <taxon>Bacteria</taxon>
        <taxon>Pseudomonadati</taxon>
        <taxon>Bacteroidota</taxon>
        <taxon>Cytophagia</taxon>
        <taxon>Cytophagales</taxon>
        <taxon>Hymenobacteraceae</taxon>
        <taxon>Pontibacter</taxon>
    </lineage>
</organism>
<dbReference type="STRING" id="1317125.SAMN05444128_3729"/>
<keyword evidence="1" id="KW-1133">Transmembrane helix</keyword>
<reference evidence="3" key="1">
    <citation type="submission" date="2017-01" db="EMBL/GenBank/DDBJ databases">
        <authorList>
            <person name="Varghese N."/>
            <person name="Submissions S."/>
        </authorList>
    </citation>
    <scope>NUCLEOTIDE SEQUENCE [LARGE SCALE GENOMIC DNA]</scope>
    <source>
        <strain evidence="3">LP100</strain>
    </source>
</reference>
<feature type="transmembrane region" description="Helical" evidence="1">
    <location>
        <begin position="6"/>
        <end position="27"/>
    </location>
</feature>
<dbReference type="EMBL" id="FTPP01000004">
    <property type="protein sequence ID" value="SIT94710.1"/>
    <property type="molecule type" value="Genomic_DNA"/>
</dbReference>
<evidence type="ECO:0000256" key="1">
    <source>
        <dbReference type="SAM" id="Phobius"/>
    </source>
</evidence>
<accession>A0A1R3XS66</accession>
<protein>
    <submittedName>
        <fullName evidence="2">Uncharacterized protein</fullName>
    </submittedName>
</protein>
<keyword evidence="1" id="KW-0472">Membrane</keyword>
<sequence>MLIATFSWMFFLSVAFAGICLVGFQYAKTVREKYQLGKLTVWMGTLCFILLSSLFIYSSSLAIWRYYPDTKFDQARWWAEPDERYRMTGDLIASELLVGKTRPEVEKWLGTTGRENQRNARWKYYTGRLPGPFSLQPHVLSVEFKADTVASVTQYDDRH</sequence>
<dbReference type="AlphaFoldDB" id="A0A1R3XS66"/>
<gene>
    <name evidence="2" type="ORF">SAMN05444128_3729</name>
</gene>
<name>A0A1R3XS66_9BACT</name>
<evidence type="ECO:0000313" key="3">
    <source>
        <dbReference type="Proteomes" id="UP000187181"/>
    </source>
</evidence>